<keyword evidence="3" id="KW-1185">Reference proteome</keyword>
<name>A0A6V7HDX2_9HYME</name>
<dbReference type="OrthoDB" id="10533304at2759"/>
<accession>A0A6V7HDX2</accession>
<reference evidence="2" key="1">
    <citation type="submission" date="2020-07" db="EMBL/GenBank/DDBJ databases">
        <authorList>
            <person name="Nazaruddin N."/>
        </authorList>
    </citation>
    <scope>NUCLEOTIDE SEQUENCE</scope>
</reference>
<proteinExistence type="predicted"/>
<feature type="non-terminal residue" evidence="2">
    <location>
        <position position="124"/>
    </location>
</feature>
<organism evidence="2 3">
    <name type="scientific">Heterotrigona itama</name>
    <dbReference type="NCBI Taxonomy" id="395501"/>
    <lineage>
        <taxon>Eukaryota</taxon>
        <taxon>Metazoa</taxon>
        <taxon>Ecdysozoa</taxon>
        <taxon>Arthropoda</taxon>
        <taxon>Hexapoda</taxon>
        <taxon>Insecta</taxon>
        <taxon>Pterygota</taxon>
        <taxon>Neoptera</taxon>
        <taxon>Endopterygota</taxon>
        <taxon>Hymenoptera</taxon>
        <taxon>Apocrita</taxon>
        <taxon>Aculeata</taxon>
        <taxon>Apoidea</taxon>
        <taxon>Anthophila</taxon>
        <taxon>Apidae</taxon>
        <taxon>Heterotrigona</taxon>
    </lineage>
</organism>
<comment type="caution">
    <text evidence="2">The sequence shown here is derived from an EMBL/GenBank/DDBJ whole genome shotgun (WGS) entry which is preliminary data.</text>
</comment>
<feature type="region of interest" description="Disordered" evidence="1">
    <location>
        <begin position="79"/>
        <end position="103"/>
    </location>
</feature>
<evidence type="ECO:0000313" key="2">
    <source>
        <dbReference type="EMBL" id="CAD1476688.1"/>
    </source>
</evidence>
<feature type="compositionally biased region" description="Basic residues" evidence="1">
    <location>
        <begin position="80"/>
        <end position="92"/>
    </location>
</feature>
<evidence type="ECO:0000313" key="3">
    <source>
        <dbReference type="Proteomes" id="UP000752696"/>
    </source>
</evidence>
<dbReference type="EMBL" id="CAJDYZ010009505">
    <property type="protein sequence ID" value="CAD1476688.1"/>
    <property type="molecule type" value="Genomic_DNA"/>
</dbReference>
<gene>
    <name evidence="2" type="ORF">MHI_LOCUS664579</name>
</gene>
<evidence type="ECO:0000256" key="1">
    <source>
        <dbReference type="SAM" id="MobiDB-lite"/>
    </source>
</evidence>
<protein>
    <submittedName>
        <fullName evidence="2">Uncharacterized protein</fullName>
    </submittedName>
</protein>
<feature type="non-terminal residue" evidence="2">
    <location>
        <position position="1"/>
    </location>
</feature>
<dbReference type="Proteomes" id="UP000752696">
    <property type="component" value="Unassembled WGS sequence"/>
</dbReference>
<sequence>AIKCASTSKLTCSRLAFIETPCARDRNSKVQARLRVMQIGLKAERAVFTNARGSLSSSSAAFRSRGALLVKEEKGVVVEKKKRKKKKKKKEKKGVTNAVNRRTGTAEFAQEAMKHVKGMMDVSA</sequence>
<dbReference type="AlphaFoldDB" id="A0A6V7HDX2"/>